<name>A0A5C7J2X9_9BACT</name>
<organism evidence="1 2">
    <name type="scientific">Candidatus Dojkabacteria bacterium</name>
    <dbReference type="NCBI Taxonomy" id="2099670"/>
    <lineage>
        <taxon>Bacteria</taxon>
        <taxon>Candidatus Dojkabacteria</taxon>
    </lineage>
</organism>
<reference evidence="1 2" key="1">
    <citation type="submission" date="2018-09" db="EMBL/GenBank/DDBJ databases">
        <title>Metagenome Assembled Genomes from an Advanced Water Purification Facility.</title>
        <authorList>
            <person name="Stamps B.W."/>
            <person name="Spear J.R."/>
        </authorList>
    </citation>
    <scope>NUCLEOTIDE SEQUENCE [LARGE SCALE GENOMIC DNA]</scope>
    <source>
        <strain evidence="1">Bin_63_2</strain>
    </source>
</reference>
<evidence type="ECO:0000313" key="2">
    <source>
        <dbReference type="Proteomes" id="UP000321026"/>
    </source>
</evidence>
<evidence type="ECO:0000313" key="1">
    <source>
        <dbReference type="EMBL" id="TXG75830.1"/>
    </source>
</evidence>
<dbReference type="EMBL" id="SSDS01000101">
    <property type="protein sequence ID" value="TXG75830.1"/>
    <property type="molecule type" value="Genomic_DNA"/>
</dbReference>
<dbReference type="Proteomes" id="UP000321026">
    <property type="component" value="Unassembled WGS sequence"/>
</dbReference>
<accession>A0A5C7J2X9</accession>
<dbReference type="AlphaFoldDB" id="A0A5C7J2X9"/>
<sequence>MQVFRNNNIEKIFANLEKWLDDMEFASEFDGGEDLSDLIQRLKKAVAYVVKRRKRYGKRD</sequence>
<gene>
    <name evidence="1" type="ORF">E6Q11_06455</name>
</gene>
<comment type="caution">
    <text evidence="1">The sequence shown here is derived from an EMBL/GenBank/DDBJ whole genome shotgun (WGS) entry which is preliminary data.</text>
</comment>
<proteinExistence type="predicted"/>
<protein>
    <submittedName>
        <fullName evidence="1">Uncharacterized protein</fullName>
    </submittedName>
</protein>